<evidence type="ECO:0000313" key="2">
    <source>
        <dbReference type="Proteomes" id="UP000054359"/>
    </source>
</evidence>
<dbReference type="GO" id="GO:0003676">
    <property type="term" value="F:nucleic acid binding"/>
    <property type="evidence" value="ECO:0007669"/>
    <property type="project" value="InterPro"/>
</dbReference>
<dbReference type="EMBL" id="KK119990">
    <property type="protein sequence ID" value="KFM77285.1"/>
    <property type="molecule type" value="Genomic_DNA"/>
</dbReference>
<sequence length="99" mass="11177">MIWHPAEVIKFRWTQNSPNHNGVEIFTDASKETDQVGVAFVAYKDGFLINTQKLLKLSSNSTVFQAEAIALRQAILWGKDYIKNSHSSGNLKLKAFSKH</sequence>
<keyword evidence="2" id="KW-1185">Reference proteome</keyword>
<dbReference type="Proteomes" id="UP000054359">
    <property type="component" value="Unassembled WGS sequence"/>
</dbReference>
<dbReference type="AlphaFoldDB" id="A0A087UIU6"/>
<protein>
    <recommendedName>
        <fullName evidence="3">RNase H type-1 domain-containing protein</fullName>
    </recommendedName>
</protein>
<feature type="non-terminal residue" evidence="1">
    <location>
        <position position="99"/>
    </location>
</feature>
<evidence type="ECO:0000313" key="1">
    <source>
        <dbReference type="EMBL" id="KFM77285.1"/>
    </source>
</evidence>
<dbReference type="InterPro" id="IPR036397">
    <property type="entry name" value="RNaseH_sf"/>
</dbReference>
<reference evidence="1 2" key="1">
    <citation type="submission" date="2013-11" db="EMBL/GenBank/DDBJ databases">
        <title>Genome sequencing of Stegodyphus mimosarum.</title>
        <authorList>
            <person name="Bechsgaard J."/>
        </authorList>
    </citation>
    <scope>NUCLEOTIDE SEQUENCE [LARGE SCALE GENOMIC DNA]</scope>
</reference>
<evidence type="ECO:0008006" key="3">
    <source>
        <dbReference type="Google" id="ProtNLM"/>
    </source>
</evidence>
<gene>
    <name evidence="1" type="ORF">X975_13372</name>
</gene>
<dbReference type="SUPFAM" id="SSF53098">
    <property type="entry name" value="Ribonuclease H-like"/>
    <property type="match status" value="1"/>
</dbReference>
<proteinExistence type="predicted"/>
<dbReference type="InterPro" id="IPR012337">
    <property type="entry name" value="RNaseH-like_sf"/>
</dbReference>
<organism evidence="1 2">
    <name type="scientific">Stegodyphus mimosarum</name>
    <name type="common">African social velvet spider</name>
    <dbReference type="NCBI Taxonomy" id="407821"/>
    <lineage>
        <taxon>Eukaryota</taxon>
        <taxon>Metazoa</taxon>
        <taxon>Ecdysozoa</taxon>
        <taxon>Arthropoda</taxon>
        <taxon>Chelicerata</taxon>
        <taxon>Arachnida</taxon>
        <taxon>Araneae</taxon>
        <taxon>Araneomorphae</taxon>
        <taxon>Entelegynae</taxon>
        <taxon>Eresoidea</taxon>
        <taxon>Eresidae</taxon>
        <taxon>Stegodyphus</taxon>
    </lineage>
</organism>
<accession>A0A087UIU6</accession>
<dbReference type="OrthoDB" id="6514649at2759"/>
<dbReference type="Gene3D" id="3.30.420.10">
    <property type="entry name" value="Ribonuclease H-like superfamily/Ribonuclease H"/>
    <property type="match status" value="1"/>
</dbReference>
<name>A0A087UIU6_STEMI</name>